<gene>
    <name evidence="2" type="ORF">COV55_02360</name>
</gene>
<name>A0A2H0ND23_9BACT</name>
<comment type="caution">
    <text evidence="2">The sequence shown here is derived from an EMBL/GenBank/DDBJ whole genome shotgun (WGS) entry which is preliminary data.</text>
</comment>
<protein>
    <recommendedName>
        <fullName evidence="4">Lycopene cyclase domain-containing protein</fullName>
    </recommendedName>
</protein>
<organism evidence="2 3">
    <name type="scientific">Candidatus Komeilibacteria bacterium CG11_big_fil_rev_8_21_14_0_20_36_20</name>
    <dbReference type="NCBI Taxonomy" id="1974477"/>
    <lineage>
        <taxon>Bacteria</taxon>
        <taxon>Candidatus Komeiliibacteriota</taxon>
    </lineage>
</organism>
<dbReference type="InterPro" id="IPR023298">
    <property type="entry name" value="ATPase_P-typ_TM_dom_sf"/>
</dbReference>
<evidence type="ECO:0008006" key="4">
    <source>
        <dbReference type="Google" id="ProtNLM"/>
    </source>
</evidence>
<dbReference type="Proteomes" id="UP000230564">
    <property type="component" value="Unassembled WGS sequence"/>
</dbReference>
<dbReference type="SUPFAM" id="SSF81665">
    <property type="entry name" value="Calcium ATPase, transmembrane domain M"/>
    <property type="match status" value="1"/>
</dbReference>
<feature type="transmembrane region" description="Helical" evidence="1">
    <location>
        <begin position="163"/>
        <end position="181"/>
    </location>
</feature>
<accession>A0A2H0ND23</accession>
<keyword evidence="1" id="KW-0472">Membrane</keyword>
<sequence>MKNKKVDILLLIVFPVLASLITVVYKVNFLSFIILYFGIPLLYLALRNPGIVVKSFMFAFYFSIPLSLFVDTLAVLDQSWIIKETIFPFKFFGLATVEVYIYGLLWGFLAVLFYEHFFDRGRWKDRLSKNIKYLLYFFAFLVITVTVLFFVDTNLLKIPYFYLWVSLIFIIPPLIFFLYFYPKFLQRYVLIAVYFFFILFISELTALETKQWIFPSNNFIGFAEVFKYRFPLEELFFWMIFATPSFLAYYEFFADDRK</sequence>
<feature type="transmembrane region" description="Helical" evidence="1">
    <location>
        <begin position="133"/>
        <end position="151"/>
    </location>
</feature>
<feature type="transmembrane region" description="Helical" evidence="1">
    <location>
        <begin position="58"/>
        <end position="76"/>
    </location>
</feature>
<dbReference type="EMBL" id="PCWQ01000009">
    <property type="protein sequence ID" value="PIR06790.1"/>
    <property type="molecule type" value="Genomic_DNA"/>
</dbReference>
<reference evidence="2 3" key="1">
    <citation type="submission" date="2017-09" db="EMBL/GenBank/DDBJ databases">
        <title>Depth-based differentiation of microbial function through sediment-hosted aquifers and enrichment of novel symbionts in the deep terrestrial subsurface.</title>
        <authorList>
            <person name="Probst A.J."/>
            <person name="Ladd B."/>
            <person name="Jarett J.K."/>
            <person name="Geller-Mcgrath D.E."/>
            <person name="Sieber C.M."/>
            <person name="Emerson J.B."/>
            <person name="Anantharaman K."/>
            <person name="Thomas B.C."/>
            <person name="Malmstrom R."/>
            <person name="Stieglmeier M."/>
            <person name="Klingl A."/>
            <person name="Woyke T."/>
            <person name="Ryan C.M."/>
            <person name="Banfield J.F."/>
        </authorList>
    </citation>
    <scope>NUCLEOTIDE SEQUENCE [LARGE SCALE GENOMIC DNA]</scope>
    <source>
        <strain evidence="2">CG11_big_fil_rev_8_21_14_0_20_36_20</strain>
    </source>
</reference>
<feature type="transmembrane region" description="Helical" evidence="1">
    <location>
        <begin position="188"/>
        <end position="207"/>
    </location>
</feature>
<feature type="transmembrane region" description="Helical" evidence="1">
    <location>
        <begin position="235"/>
        <end position="253"/>
    </location>
</feature>
<feature type="transmembrane region" description="Helical" evidence="1">
    <location>
        <begin position="91"/>
        <end position="113"/>
    </location>
</feature>
<keyword evidence="1" id="KW-1133">Transmembrane helix</keyword>
<evidence type="ECO:0000313" key="2">
    <source>
        <dbReference type="EMBL" id="PIR06790.1"/>
    </source>
</evidence>
<feature type="transmembrane region" description="Helical" evidence="1">
    <location>
        <begin position="28"/>
        <end position="46"/>
    </location>
</feature>
<dbReference type="AlphaFoldDB" id="A0A2H0ND23"/>
<evidence type="ECO:0000256" key="1">
    <source>
        <dbReference type="SAM" id="Phobius"/>
    </source>
</evidence>
<evidence type="ECO:0000313" key="3">
    <source>
        <dbReference type="Proteomes" id="UP000230564"/>
    </source>
</evidence>
<proteinExistence type="predicted"/>
<keyword evidence="1" id="KW-0812">Transmembrane</keyword>